<evidence type="ECO:0000313" key="3">
    <source>
        <dbReference type="Proteomes" id="UP001205035"/>
    </source>
</evidence>
<comment type="caution">
    <text evidence="2">The sequence shown here is derived from an EMBL/GenBank/DDBJ whole genome shotgun (WGS) entry which is preliminary data.</text>
</comment>
<evidence type="ECO:0000313" key="2">
    <source>
        <dbReference type="EMBL" id="MCQ5083690.1"/>
    </source>
</evidence>
<dbReference type="Proteomes" id="UP001205035">
    <property type="component" value="Unassembled WGS sequence"/>
</dbReference>
<reference evidence="2" key="1">
    <citation type="submission" date="2022-06" db="EMBL/GenBank/DDBJ databases">
        <title>Isolation of gut microbiota from human fecal samples.</title>
        <authorList>
            <person name="Pamer E.G."/>
            <person name="Barat B."/>
            <person name="Waligurski E."/>
            <person name="Medina S."/>
            <person name="Paddock L."/>
            <person name="Mostad J."/>
        </authorList>
    </citation>
    <scope>NUCLEOTIDE SEQUENCE</scope>
    <source>
        <strain evidence="2">DFI.6.22</strain>
    </source>
</reference>
<gene>
    <name evidence="2" type="ORF">NE651_12430</name>
</gene>
<feature type="domain" description="DUF6808" evidence="1">
    <location>
        <begin position="82"/>
        <end position="165"/>
    </location>
</feature>
<proteinExistence type="predicted"/>
<accession>A0AAJ1FHM0</accession>
<protein>
    <recommendedName>
        <fullName evidence="1">DUF6808 domain-containing protein</fullName>
    </recommendedName>
</protein>
<name>A0AAJ1FHM0_9BACT</name>
<dbReference type="Pfam" id="PF20647">
    <property type="entry name" value="DUF6808"/>
    <property type="match status" value="1"/>
</dbReference>
<dbReference type="RefSeq" id="WP_256166477.1">
    <property type="nucleotide sequence ID" value="NZ_JANGBQ010000020.1"/>
</dbReference>
<organism evidence="2 3">
    <name type="scientific">Alistipes onderdonkii</name>
    <dbReference type="NCBI Taxonomy" id="328813"/>
    <lineage>
        <taxon>Bacteria</taxon>
        <taxon>Pseudomonadati</taxon>
        <taxon>Bacteroidota</taxon>
        <taxon>Bacteroidia</taxon>
        <taxon>Bacteroidales</taxon>
        <taxon>Rikenellaceae</taxon>
        <taxon>Alistipes</taxon>
    </lineage>
</organism>
<evidence type="ECO:0000259" key="1">
    <source>
        <dbReference type="Pfam" id="PF20647"/>
    </source>
</evidence>
<dbReference type="AlphaFoldDB" id="A0AAJ1FHM0"/>
<dbReference type="EMBL" id="JANGBQ010000020">
    <property type="protein sequence ID" value="MCQ5083690.1"/>
    <property type="molecule type" value="Genomic_DNA"/>
</dbReference>
<dbReference type="InterPro" id="IPR049214">
    <property type="entry name" value="DUF6808"/>
</dbReference>
<sequence>MKRLILYLLAALAAGALLFGWGYRRGAASVVVEETTRIDTVFYPRPEPLPGTYRLADISVPVLLFAPPDTVTETVVVKVGADSVQMKVAMETRPYSDSTYRAQVSGPRIGNLRPTLDWIETYDRTTTQQQVVTRRSRFALTAGVGAAYTPQGFQPTVGVGVGIILWQF</sequence>